<dbReference type="AlphaFoldDB" id="W9RS54"/>
<gene>
    <name evidence="3" type="ORF">L484_000726</name>
</gene>
<evidence type="ECO:0000313" key="4">
    <source>
        <dbReference type="Proteomes" id="UP000030645"/>
    </source>
</evidence>
<feature type="domain" description="F-box" evidence="2">
    <location>
        <begin position="1"/>
        <end position="52"/>
    </location>
</feature>
<dbReference type="EMBL" id="KE344561">
    <property type="protein sequence ID" value="EXB67112.1"/>
    <property type="molecule type" value="Genomic_DNA"/>
</dbReference>
<keyword evidence="1" id="KW-0812">Transmembrane</keyword>
<name>W9RS54_9ROSA</name>
<organism evidence="3 4">
    <name type="scientific">Morus notabilis</name>
    <dbReference type="NCBI Taxonomy" id="981085"/>
    <lineage>
        <taxon>Eukaryota</taxon>
        <taxon>Viridiplantae</taxon>
        <taxon>Streptophyta</taxon>
        <taxon>Embryophyta</taxon>
        <taxon>Tracheophyta</taxon>
        <taxon>Spermatophyta</taxon>
        <taxon>Magnoliopsida</taxon>
        <taxon>eudicotyledons</taxon>
        <taxon>Gunneridae</taxon>
        <taxon>Pentapetalae</taxon>
        <taxon>rosids</taxon>
        <taxon>fabids</taxon>
        <taxon>Rosales</taxon>
        <taxon>Moraceae</taxon>
        <taxon>Moreae</taxon>
        <taxon>Morus</taxon>
    </lineage>
</organism>
<dbReference type="InterPro" id="IPR001810">
    <property type="entry name" value="F-box_dom"/>
</dbReference>
<keyword evidence="4" id="KW-1185">Reference proteome</keyword>
<dbReference type="PROSITE" id="PS50181">
    <property type="entry name" value="FBOX"/>
    <property type="match status" value="1"/>
</dbReference>
<protein>
    <recommendedName>
        <fullName evidence="2">F-box domain-containing protein</fullName>
    </recommendedName>
</protein>
<evidence type="ECO:0000313" key="3">
    <source>
        <dbReference type="EMBL" id="EXB67112.1"/>
    </source>
</evidence>
<accession>W9RS54</accession>
<dbReference type="InterPro" id="IPR036047">
    <property type="entry name" value="F-box-like_dom_sf"/>
</dbReference>
<keyword evidence="1" id="KW-1133">Transmembrane helix</keyword>
<reference evidence="4" key="1">
    <citation type="submission" date="2013-01" db="EMBL/GenBank/DDBJ databases">
        <title>Draft Genome Sequence of a Mulberry Tree, Morus notabilis C.K. Schneid.</title>
        <authorList>
            <person name="He N."/>
            <person name="Zhao S."/>
        </authorList>
    </citation>
    <scope>NUCLEOTIDE SEQUENCE</scope>
</reference>
<evidence type="ECO:0000256" key="1">
    <source>
        <dbReference type="SAM" id="Phobius"/>
    </source>
</evidence>
<sequence length="147" mass="17036">MARFSHLPEEVLEEIMSWLPPESLKRFECVYKSWYFYISALMNNPEFVAKHLCNTKNKFLSHPSLYFRSLWTISCAELPKDSLEGSYFLNFATSNYCSVNYNILVLLKILSFLLPVISTRILELCLIVTALSVAIVRKYGIECATKF</sequence>
<proteinExistence type="predicted"/>
<feature type="transmembrane region" description="Helical" evidence="1">
    <location>
        <begin position="109"/>
        <end position="136"/>
    </location>
</feature>
<dbReference type="Pfam" id="PF00646">
    <property type="entry name" value="F-box"/>
    <property type="match status" value="1"/>
</dbReference>
<dbReference type="Gene3D" id="1.20.1280.50">
    <property type="match status" value="1"/>
</dbReference>
<dbReference type="SUPFAM" id="SSF81383">
    <property type="entry name" value="F-box domain"/>
    <property type="match status" value="1"/>
</dbReference>
<keyword evidence="1" id="KW-0472">Membrane</keyword>
<dbReference type="Proteomes" id="UP000030645">
    <property type="component" value="Unassembled WGS sequence"/>
</dbReference>
<evidence type="ECO:0000259" key="2">
    <source>
        <dbReference type="PROSITE" id="PS50181"/>
    </source>
</evidence>
<dbReference type="SMART" id="SM00256">
    <property type="entry name" value="FBOX"/>
    <property type="match status" value="1"/>
</dbReference>